<dbReference type="OrthoDB" id="79452at2759"/>
<dbReference type="Pfam" id="PF00611">
    <property type="entry name" value="FCH"/>
    <property type="match status" value="1"/>
</dbReference>
<dbReference type="InterPro" id="IPR001060">
    <property type="entry name" value="FCH_dom"/>
</dbReference>
<evidence type="ECO:0008006" key="7">
    <source>
        <dbReference type="Google" id="ProtNLM"/>
    </source>
</evidence>
<feature type="domain" description="F-BAR" evidence="4">
    <location>
        <begin position="25"/>
        <end position="297"/>
    </location>
</feature>
<dbReference type="PROSITE" id="PS50238">
    <property type="entry name" value="RHOGAP"/>
    <property type="match status" value="1"/>
</dbReference>
<keyword evidence="6" id="KW-1185">Reference proteome</keyword>
<dbReference type="FunCoup" id="A0A163KFA5">
    <property type="interactions" value="348"/>
</dbReference>
<dbReference type="SUPFAM" id="SSF103657">
    <property type="entry name" value="BAR/IMD domain-like"/>
    <property type="match status" value="1"/>
</dbReference>
<dbReference type="SMART" id="SM00324">
    <property type="entry name" value="RhoGAP"/>
    <property type="match status" value="1"/>
</dbReference>
<dbReference type="Pfam" id="PF00620">
    <property type="entry name" value="RhoGAP"/>
    <property type="match status" value="1"/>
</dbReference>
<dbReference type="Gene3D" id="1.20.1270.60">
    <property type="entry name" value="Arfaptin homology (AH) domain/BAR domain"/>
    <property type="match status" value="1"/>
</dbReference>
<dbReference type="InterPro" id="IPR008936">
    <property type="entry name" value="Rho_GTPase_activation_prot"/>
</dbReference>
<dbReference type="GO" id="GO:0005737">
    <property type="term" value="C:cytoplasm"/>
    <property type="evidence" value="ECO:0007669"/>
    <property type="project" value="TreeGrafter"/>
</dbReference>
<dbReference type="InterPro" id="IPR027267">
    <property type="entry name" value="AH/BAR_dom_sf"/>
</dbReference>
<evidence type="ECO:0000256" key="1">
    <source>
        <dbReference type="ARBA" id="ARBA00022468"/>
    </source>
</evidence>
<dbReference type="PANTHER" id="PTHR23176">
    <property type="entry name" value="RHO/RAC/CDC GTPASE-ACTIVATING PROTEIN"/>
    <property type="match status" value="1"/>
</dbReference>
<organism evidence="5">
    <name type="scientific">Absidia glauca</name>
    <name type="common">Pin mould</name>
    <dbReference type="NCBI Taxonomy" id="4829"/>
    <lineage>
        <taxon>Eukaryota</taxon>
        <taxon>Fungi</taxon>
        <taxon>Fungi incertae sedis</taxon>
        <taxon>Mucoromycota</taxon>
        <taxon>Mucoromycotina</taxon>
        <taxon>Mucoromycetes</taxon>
        <taxon>Mucorales</taxon>
        <taxon>Cunninghamellaceae</taxon>
        <taxon>Absidia</taxon>
    </lineage>
</organism>
<name>A0A163KFA5_ABSGL</name>
<proteinExistence type="predicted"/>
<evidence type="ECO:0000313" key="5">
    <source>
        <dbReference type="EMBL" id="SAM07885.1"/>
    </source>
</evidence>
<dbReference type="SMART" id="SM00055">
    <property type="entry name" value="FCH"/>
    <property type="match status" value="1"/>
</dbReference>
<dbReference type="PROSITE" id="PS51741">
    <property type="entry name" value="F_BAR"/>
    <property type="match status" value="1"/>
</dbReference>
<dbReference type="GO" id="GO:0005096">
    <property type="term" value="F:GTPase activator activity"/>
    <property type="evidence" value="ECO:0007669"/>
    <property type="project" value="UniProtKB-KW"/>
</dbReference>
<accession>A0A163KFA5</accession>
<evidence type="ECO:0000313" key="6">
    <source>
        <dbReference type="Proteomes" id="UP000078561"/>
    </source>
</evidence>
<evidence type="ECO:0000256" key="2">
    <source>
        <dbReference type="PROSITE-ProRule" id="PRU01077"/>
    </source>
</evidence>
<dbReference type="SUPFAM" id="SSF48350">
    <property type="entry name" value="GTPase activation domain, GAP"/>
    <property type="match status" value="1"/>
</dbReference>
<evidence type="ECO:0000259" key="3">
    <source>
        <dbReference type="PROSITE" id="PS50238"/>
    </source>
</evidence>
<dbReference type="AlphaFoldDB" id="A0A163KFA5"/>
<dbReference type="PANTHER" id="PTHR23176:SF134">
    <property type="entry name" value="RHO-TYPE GTPASE-ACTIVATING PROTEIN"/>
    <property type="match status" value="1"/>
</dbReference>
<feature type="domain" description="Rho-GAP" evidence="3">
    <location>
        <begin position="343"/>
        <end position="538"/>
    </location>
</feature>
<evidence type="ECO:0000259" key="4">
    <source>
        <dbReference type="PROSITE" id="PS51741"/>
    </source>
</evidence>
<reference evidence="5" key="1">
    <citation type="submission" date="2016-04" db="EMBL/GenBank/DDBJ databases">
        <authorList>
            <person name="Evans L.H."/>
            <person name="Alamgir A."/>
            <person name="Owens N."/>
            <person name="Weber N.D."/>
            <person name="Virtaneva K."/>
            <person name="Barbian K."/>
            <person name="Babar A."/>
            <person name="Rosenke K."/>
        </authorList>
    </citation>
    <scope>NUCLEOTIDE SEQUENCE [LARGE SCALE GENOMIC DNA]</scope>
    <source>
        <strain evidence="5">CBS 101.48</strain>
    </source>
</reference>
<dbReference type="InterPro" id="IPR050729">
    <property type="entry name" value="Rho-GAP"/>
</dbReference>
<keyword evidence="1" id="KW-0343">GTPase activation</keyword>
<dbReference type="InterPro" id="IPR031160">
    <property type="entry name" value="F_BAR_dom"/>
</dbReference>
<protein>
    <recommendedName>
        <fullName evidence="7">Rho-GAP domain-containing protein</fullName>
    </recommendedName>
</protein>
<dbReference type="GO" id="GO:0007165">
    <property type="term" value="P:signal transduction"/>
    <property type="evidence" value="ECO:0007669"/>
    <property type="project" value="InterPro"/>
</dbReference>
<dbReference type="Proteomes" id="UP000078561">
    <property type="component" value="Unassembled WGS sequence"/>
</dbReference>
<dbReference type="EMBL" id="LT554871">
    <property type="protein sequence ID" value="SAM07885.1"/>
    <property type="molecule type" value="Genomic_DNA"/>
</dbReference>
<dbReference type="InParanoid" id="A0A163KFA5"/>
<keyword evidence="2" id="KW-0175">Coiled coil</keyword>
<dbReference type="STRING" id="4829.A0A163KFA5"/>
<sequence>MSFDDTRTKLHSETDLTLVSFLDDTNIITSLIDLDNGFPCLLDKVKLDTQAAKDVAAFLKKRALIEEEYGKQMTKLAQSASESLQSYPRTSTFKSAWSSSLKVHENIGGQRIKFAADIIEVADDLQLLVKDTEKARKLAKDAALKQEKSLTDAEGALEKSKQKYDLHCEEWERTLLMKTNDPYQTPKKGLFKTSKTQRQLDRSEEEAHHKAALADQHYREHLAIVNTARHDYFTFHLPEMLTGLKAVGDECCMALQYQLARYAYIFERALVADGYALDNDSGLGLRSLAEKLDKDLDLMCYVKTCQRTISGPRVIQRGDVPYKEYTMSTAAHQILNPNPAFGIDLAVLMKRDGHQVPLVVQKCTEAVEKYGLKCIGIYRESGTGTQIQKLKADFNRDSNLVNLDLEGYRSDINNVTGVLKLWFRELPSPLFPQAAYDHFIAAAKIDDERMRILGLHTVINDLPDAHYATLKYLMGHLNKIRQYERYNKMGSSNLATIFGMTLMGDLSTDSLNNQHRLADTHLHVRVVQTILEHYHLIFEQDE</sequence>
<dbReference type="Gene3D" id="1.10.555.10">
    <property type="entry name" value="Rho GTPase activation protein"/>
    <property type="match status" value="1"/>
</dbReference>
<gene>
    <name evidence="5" type="primary">ABSGL_13543.1 scaffold 14267</name>
</gene>
<dbReference type="InterPro" id="IPR000198">
    <property type="entry name" value="RhoGAP_dom"/>
</dbReference>